<keyword evidence="8" id="KW-0547">Nucleotide-binding</keyword>
<feature type="domain" description="HAMP" evidence="16">
    <location>
        <begin position="188"/>
        <end position="241"/>
    </location>
</feature>
<evidence type="ECO:0000256" key="10">
    <source>
        <dbReference type="ARBA" id="ARBA00022840"/>
    </source>
</evidence>
<dbReference type="RefSeq" id="WP_006692344.1">
    <property type="nucleotide sequence ID" value="NZ_JH376798.1"/>
</dbReference>
<dbReference type="GO" id="GO:0000155">
    <property type="term" value="F:phosphorelay sensor kinase activity"/>
    <property type="evidence" value="ECO:0007669"/>
    <property type="project" value="InterPro"/>
</dbReference>
<dbReference type="InterPro" id="IPR036890">
    <property type="entry name" value="HATPase_C_sf"/>
</dbReference>
<keyword evidence="12" id="KW-0902">Two-component regulatory system</keyword>
<evidence type="ECO:0000259" key="16">
    <source>
        <dbReference type="PROSITE" id="PS50885"/>
    </source>
</evidence>
<evidence type="ECO:0000256" key="11">
    <source>
        <dbReference type="ARBA" id="ARBA00022989"/>
    </source>
</evidence>
<keyword evidence="10" id="KW-0067">ATP-binding</keyword>
<dbReference type="InterPro" id="IPR003660">
    <property type="entry name" value="HAMP_dom"/>
</dbReference>
<proteinExistence type="predicted"/>
<dbReference type="Pfam" id="PF00672">
    <property type="entry name" value="HAMP"/>
    <property type="match status" value="1"/>
</dbReference>
<evidence type="ECO:0000259" key="15">
    <source>
        <dbReference type="PROSITE" id="PS50109"/>
    </source>
</evidence>
<evidence type="ECO:0000256" key="6">
    <source>
        <dbReference type="ARBA" id="ARBA00022679"/>
    </source>
</evidence>
<accession>G5GNE0</accession>
<feature type="transmembrane region" description="Helical" evidence="14">
    <location>
        <begin position="165"/>
        <end position="184"/>
    </location>
</feature>
<organism evidence="17 18">
    <name type="scientific">Selenomonas infelix ATCC 43532</name>
    <dbReference type="NCBI Taxonomy" id="679201"/>
    <lineage>
        <taxon>Bacteria</taxon>
        <taxon>Bacillati</taxon>
        <taxon>Bacillota</taxon>
        <taxon>Negativicutes</taxon>
        <taxon>Selenomonadales</taxon>
        <taxon>Selenomonadaceae</taxon>
        <taxon>Selenomonas</taxon>
    </lineage>
</organism>
<keyword evidence="18" id="KW-1185">Reference proteome</keyword>
<dbReference type="CDD" id="cd06225">
    <property type="entry name" value="HAMP"/>
    <property type="match status" value="1"/>
</dbReference>
<evidence type="ECO:0000256" key="4">
    <source>
        <dbReference type="ARBA" id="ARBA00022475"/>
    </source>
</evidence>
<comment type="caution">
    <text evidence="17">The sequence shown here is derived from an EMBL/GenBank/DDBJ whole genome shotgun (WGS) entry which is preliminary data.</text>
</comment>
<dbReference type="Gene3D" id="1.20.5.1930">
    <property type="match status" value="1"/>
</dbReference>
<dbReference type="InterPro" id="IPR033463">
    <property type="entry name" value="sCache_3"/>
</dbReference>
<dbReference type="Pfam" id="PF07730">
    <property type="entry name" value="HisKA_3"/>
    <property type="match status" value="1"/>
</dbReference>
<evidence type="ECO:0000313" key="18">
    <source>
        <dbReference type="Proteomes" id="UP000004129"/>
    </source>
</evidence>
<dbReference type="Gene3D" id="3.30.565.10">
    <property type="entry name" value="Histidine kinase-like ATPase, C-terminal domain"/>
    <property type="match status" value="1"/>
</dbReference>
<dbReference type="Pfam" id="PF17203">
    <property type="entry name" value="sCache_3_2"/>
    <property type="match status" value="1"/>
</dbReference>
<dbReference type="Gene3D" id="6.10.340.10">
    <property type="match status" value="1"/>
</dbReference>
<reference evidence="17 18" key="1">
    <citation type="submission" date="2011-08" db="EMBL/GenBank/DDBJ databases">
        <title>The Genome Sequence of Selenomonas infelix ATCC 43532.</title>
        <authorList>
            <consortium name="The Broad Institute Genome Sequencing Platform"/>
            <person name="Earl A."/>
            <person name="Ward D."/>
            <person name="Feldgarden M."/>
            <person name="Gevers D."/>
            <person name="Izard J."/>
            <person name="Blanton J.M."/>
            <person name="Baranova O.V."/>
            <person name="Dewhirst F.E."/>
            <person name="Young S.K."/>
            <person name="Zeng Q."/>
            <person name="Gargeya S."/>
            <person name="Fitzgerald M."/>
            <person name="Haas B."/>
            <person name="Abouelleil A."/>
            <person name="Alvarado L."/>
            <person name="Arachchi H.M."/>
            <person name="Berlin A."/>
            <person name="Brown A."/>
            <person name="Chapman S.B."/>
            <person name="Chen Z."/>
            <person name="Dunbar C."/>
            <person name="Freedman E."/>
            <person name="Gearin G."/>
            <person name="Gellesch M."/>
            <person name="Goldberg J."/>
            <person name="Griggs A."/>
            <person name="Gujja S."/>
            <person name="Heiman D."/>
            <person name="Howarth C."/>
            <person name="Larson L."/>
            <person name="Lui A."/>
            <person name="MacDonald P.J.P."/>
            <person name="Montmayeur A."/>
            <person name="Murphy C."/>
            <person name="Neiman D."/>
            <person name="Pearson M."/>
            <person name="Priest M."/>
            <person name="Roberts A."/>
            <person name="Saif S."/>
            <person name="Shea T."/>
            <person name="Shenoy N."/>
            <person name="Sisk P."/>
            <person name="Stolte C."/>
            <person name="Sykes S."/>
            <person name="Wortman J."/>
            <person name="Nusbaum C."/>
            <person name="Birren B."/>
        </authorList>
    </citation>
    <scope>NUCLEOTIDE SEQUENCE [LARGE SCALE GENOMIC DNA]</scope>
    <source>
        <strain evidence="17 18">ATCC 43532</strain>
    </source>
</reference>
<dbReference type="AlphaFoldDB" id="G5GNE0"/>
<evidence type="ECO:0000256" key="3">
    <source>
        <dbReference type="ARBA" id="ARBA00012438"/>
    </source>
</evidence>
<dbReference type="InterPro" id="IPR050482">
    <property type="entry name" value="Sensor_HK_TwoCompSys"/>
</dbReference>
<feature type="domain" description="Histidine kinase" evidence="15">
    <location>
        <begin position="264"/>
        <end position="456"/>
    </location>
</feature>
<sequence>MQYFAKLRIAGKLTVIVMGIVLLFAILSGALMLVTLSDIMRASLERRGLSVAAEVAELSSDALQTGNLFALEELIHTEKRNNDFVSYIFLLDTDGRVMAHTFSKGMPLHLRELHGAGGAEPEVLRVDTSLGKIQDIRWPIEGGALGAVRVGVSEDALRELLVSNVLKMLGITLVILLLAAMLIFRLSEILTRPLHHLMERAEHISKGHFSGRAITFPATDEIGRLANAMNDMERHLREGAQERSRLLRHIITAQEEERKRIAMELHDESGQTLTALLFSLRALANETDDENMQKALLAIRDETADTLARLRNLAVELRPPALDELGIEAALEKLVADYRRKHAVDIELVCAVETVPGDVESLAVYRIVQECLTNIVRHSHATRAQIRLRAEERIVLYVKDNGDGITQERIRAARRENHMGIYGIAERVRLLAGRMELSAELPEWTTVYRIELRGRGGLTDESDDCG</sequence>
<dbReference type="OrthoDB" id="9781904at2"/>
<evidence type="ECO:0000256" key="1">
    <source>
        <dbReference type="ARBA" id="ARBA00000085"/>
    </source>
</evidence>
<evidence type="ECO:0000256" key="14">
    <source>
        <dbReference type="SAM" id="Phobius"/>
    </source>
</evidence>
<keyword evidence="9" id="KW-0418">Kinase</keyword>
<dbReference type="SMART" id="SM00387">
    <property type="entry name" value="HATPase_c"/>
    <property type="match status" value="1"/>
</dbReference>
<dbReference type="EMBL" id="ACZM01000007">
    <property type="protein sequence ID" value="EHG21477.1"/>
    <property type="molecule type" value="Genomic_DNA"/>
</dbReference>
<feature type="transmembrane region" description="Helical" evidence="14">
    <location>
        <begin position="13"/>
        <end position="36"/>
    </location>
</feature>
<keyword evidence="5" id="KW-0597">Phosphoprotein</keyword>
<dbReference type="InterPro" id="IPR005467">
    <property type="entry name" value="His_kinase_dom"/>
</dbReference>
<evidence type="ECO:0000256" key="12">
    <source>
        <dbReference type="ARBA" id="ARBA00023012"/>
    </source>
</evidence>
<evidence type="ECO:0000256" key="7">
    <source>
        <dbReference type="ARBA" id="ARBA00022692"/>
    </source>
</evidence>
<keyword evidence="7 14" id="KW-0812">Transmembrane</keyword>
<evidence type="ECO:0000256" key="13">
    <source>
        <dbReference type="ARBA" id="ARBA00023136"/>
    </source>
</evidence>
<keyword evidence="13 14" id="KW-0472">Membrane</keyword>
<dbReference type="GO" id="GO:0046983">
    <property type="term" value="F:protein dimerization activity"/>
    <property type="evidence" value="ECO:0007669"/>
    <property type="project" value="InterPro"/>
</dbReference>
<dbReference type="PANTHER" id="PTHR24421:SF10">
    <property type="entry name" value="NITRATE_NITRITE SENSOR PROTEIN NARQ"/>
    <property type="match status" value="1"/>
</dbReference>
<dbReference type="InterPro" id="IPR003594">
    <property type="entry name" value="HATPase_dom"/>
</dbReference>
<keyword evidence="11 14" id="KW-1133">Transmembrane helix</keyword>
<comment type="subcellular location">
    <subcellularLocation>
        <location evidence="2">Cell membrane</location>
        <topology evidence="2">Multi-pass membrane protein</topology>
    </subcellularLocation>
</comment>
<evidence type="ECO:0000313" key="17">
    <source>
        <dbReference type="EMBL" id="EHG21477.1"/>
    </source>
</evidence>
<protein>
    <recommendedName>
        <fullName evidence="3">histidine kinase</fullName>
        <ecNumber evidence="3">2.7.13.3</ecNumber>
    </recommendedName>
</protein>
<evidence type="ECO:0000256" key="5">
    <source>
        <dbReference type="ARBA" id="ARBA00022553"/>
    </source>
</evidence>
<dbReference type="SUPFAM" id="SSF55874">
    <property type="entry name" value="ATPase domain of HSP90 chaperone/DNA topoisomerase II/histidine kinase"/>
    <property type="match status" value="1"/>
</dbReference>
<evidence type="ECO:0000256" key="2">
    <source>
        <dbReference type="ARBA" id="ARBA00004651"/>
    </source>
</evidence>
<dbReference type="InterPro" id="IPR011712">
    <property type="entry name" value="Sig_transdc_His_kin_sub3_dim/P"/>
</dbReference>
<dbReference type="PROSITE" id="PS50885">
    <property type="entry name" value="HAMP"/>
    <property type="match status" value="1"/>
</dbReference>
<dbReference type="EC" id="2.7.13.3" evidence="3"/>
<gene>
    <name evidence="17" type="ORF">HMPREF9334_00894</name>
</gene>
<keyword evidence="6" id="KW-0808">Transferase</keyword>
<comment type="catalytic activity">
    <reaction evidence="1">
        <text>ATP + protein L-histidine = ADP + protein N-phospho-L-histidine.</text>
        <dbReference type="EC" id="2.7.13.3"/>
    </reaction>
</comment>
<dbReference type="GO" id="GO:0005886">
    <property type="term" value="C:plasma membrane"/>
    <property type="evidence" value="ECO:0007669"/>
    <property type="project" value="UniProtKB-SubCell"/>
</dbReference>
<keyword evidence="4" id="KW-1003">Cell membrane</keyword>
<dbReference type="eggNOG" id="COG4585">
    <property type="taxonomic scope" value="Bacteria"/>
</dbReference>
<dbReference type="PATRIC" id="fig|679201.3.peg.903"/>
<dbReference type="PROSITE" id="PS50109">
    <property type="entry name" value="HIS_KIN"/>
    <property type="match status" value="1"/>
</dbReference>
<dbReference type="SMART" id="SM00304">
    <property type="entry name" value="HAMP"/>
    <property type="match status" value="1"/>
</dbReference>
<evidence type="ECO:0000256" key="9">
    <source>
        <dbReference type="ARBA" id="ARBA00022777"/>
    </source>
</evidence>
<evidence type="ECO:0000256" key="8">
    <source>
        <dbReference type="ARBA" id="ARBA00022741"/>
    </source>
</evidence>
<dbReference type="PANTHER" id="PTHR24421">
    <property type="entry name" value="NITRATE/NITRITE SENSOR PROTEIN NARX-RELATED"/>
    <property type="match status" value="1"/>
</dbReference>
<dbReference type="Pfam" id="PF02518">
    <property type="entry name" value="HATPase_c"/>
    <property type="match status" value="1"/>
</dbReference>
<dbReference type="GO" id="GO:0005524">
    <property type="term" value="F:ATP binding"/>
    <property type="evidence" value="ECO:0007669"/>
    <property type="project" value="UniProtKB-KW"/>
</dbReference>
<dbReference type="HOGENOM" id="CLU_031034_0_0_9"/>
<dbReference type="Proteomes" id="UP000004129">
    <property type="component" value="Unassembled WGS sequence"/>
</dbReference>
<name>G5GNE0_9FIRM</name>
<dbReference type="STRING" id="679201.HMPREF9334_00894"/>
<dbReference type="CDD" id="cd16917">
    <property type="entry name" value="HATPase_UhpB-NarQ-NarX-like"/>
    <property type="match status" value="1"/>
</dbReference>
<dbReference type="SUPFAM" id="SSF158472">
    <property type="entry name" value="HAMP domain-like"/>
    <property type="match status" value="1"/>
</dbReference>